<gene>
    <name evidence="2" type="ORF">FYJ78_03180</name>
</gene>
<protein>
    <recommendedName>
        <fullName evidence="4">DUF669 domain-containing protein</fullName>
    </recommendedName>
</protein>
<dbReference type="Proteomes" id="UP000430222">
    <property type="component" value="Unassembled WGS sequence"/>
</dbReference>
<sequence>MSNDFNFNAESQQTAAPANDFGWDSEFDFDDPDEFVILPPGEYGYVVRSFQRSHYDGGTAKDGHTIPPCPVAKIQIGIKTDKGDVVINDSFFINPNPINTKKMSGFFQSVGLATEGSKVKMAWWSDNLVGMAGRAKITNRKYNDKTYNNVSHYIKKG</sequence>
<evidence type="ECO:0000256" key="1">
    <source>
        <dbReference type="SAM" id="MobiDB-lite"/>
    </source>
</evidence>
<name>A0A6I2UPT3_9FIRM</name>
<evidence type="ECO:0008006" key="4">
    <source>
        <dbReference type="Google" id="ProtNLM"/>
    </source>
</evidence>
<proteinExistence type="predicted"/>
<dbReference type="RefSeq" id="WP_154619978.1">
    <property type="nucleotide sequence ID" value="NZ_VUNL01000003.1"/>
</dbReference>
<organism evidence="2 3">
    <name type="scientific">Selenomonas montiformis</name>
    <dbReference type="NCBI Taxonomy" id="2652285"/>
    <lineage>
        <taxon>Bacteria</taxon>
        <taxon>Bacillati</taxon>
        <taxon>Bacillota</taxon>
        <taxon>Negativicutes</taxon>
        <taxon>Selenomonadales</taxon>
        <taxon>Selenomonadaceae</taxon>
        <taxon>Selenomonas</taxon>
    </lineage>
</organism>
<accession>A0A6I2UPT3</accession>
<dbReference type="AlphaFoldDB" id="A0A6I2UPT3"/>
<evidence type="ECO:0000313" key="3">
    <source>
        <dbReference type="Proteomes" id="UP000430222"/>
    </source>
</evidence>
<feature type="region of interest" description="Disordered" evidence="1">
    <location>
        <begin position="1"/>
        <end position="23"/>
    </location>
</feature>
<reference evidence="2 3" key="1">
    <citation type="submission" date="2019-08" db="EMBL/GenBank/DDBJ databases">
        <title>In-depth cultivation of the pig gut microbiome towards novel bacterial diversity and tailored functional studies.</title>
        <authorList>
            <person name="Wylensek D."/>
            <person name="Hitch T.C.A."/>
            <person name="Clavel T."/>
        </authorList>
    </citation>
    <scope>NUCLEOTIDE SEQUENCE [LARGE SCALE GENOMIC DNA]</scope>
    <source>
        <strain evidence="3">WCA-380-WT-3B3</strain>
    </source>
</reference>
<keyword evidence="3" id="KW-1185">Reference proteome</keyword>
<dbReference type="EMBL" id="VUNL01000003">
    <property type="protein sequence ID" value="MSV24203.1"/>
    <property type="molecule type" value="Genomic_DNA"/>
</dbReference>
<evidence type="ECO:0000313" key="2">
    <source>
        <dbReference type="EMBL" id="MSV24203.1"/>
    </source>
</evidence>
<feature type="compositionally biased region" description="Polar residues" evidence="1">
    <location>
        <begin position="1"/>
        <end position="16"/>
    </location>
</feature>
<comment type="caution">
    <text evidence="2">The sequence shown here is derived from an EMBL/GenBank/DDBJ whole genome shotgun (WGS) entry which is preliminary data.</text>
</comment>